<dbReference type="GO" id="GO:0004336">
    <property type="term" value="F:galactosylceramidase activity"/>
    <property type="evidence" value="ECO:0007669"/>
    <property type="project" value="UniProtKB-EC"/>
</dbReference>
<evidence type="ECO:0000256" key="4">
    <source>
        <dbReference type="ARBA" id="ARBA00022963"/>
    </source>
</evidence>
<dbReference type="PANTHER" id="PTHR15172:SF1">
    <property type="entry name" value="GALACTOCEREBROSIDASE"/>
    <property type="match status" value="1"/>
</dbReference>
<evidence type="ECO:0000259" key="7">
    <source>
        <dbReference type="Pfam" id="PF21708"/>
    </source>
</evidence>
<keyword evidence="3" id="KW-0746">Sphingolipid metabolism</keyword>
<dbReference type="Proteomes" id="UP000269493">
    <property type="component" value="Unassembled WGS sequence"/>
</dbReference>
<gene>
    <name evidence="8" type="ORF">BC742_2191</name>
</gene>
<protein>
    <recommendedName>
        <fullName evidence="2">galactosylceramidase</fullName>
        <ecNumber evidence="2">3.2.1.46</ecNumber>
    </recommendedName>
    <alternativeName>
        <fullName evidence="5">Galactosylceramidase</fullName>
    </alternativeName>
</protein>
<accession>A0A495VL33</accession>
<sequence length="648" mass="73563">MRRYLIFLLFVAGISGIFAQTVIRIDRGSSGLEFEGIGAVSAGASSRLLIDYPEPYRSDILDFLFKPHFGASLQHFKFELGGDINSTCGTEPSHARTRQEMQNPVRFYFERGYEWWLAREALKRNRNIIFDILQWGAPGWFDGGFYSMDNAEYLASYIKGMKRYHNIDIAYCGLWNEKHIPDLSRNYAVNILRPVLDKNGLKKVKIVGNDMYCSSPEHHEPWSYARELLNDSILKENIDILGYHYLNVDATQDVKSLDMPVWESEASILSGNWKDALTFARNTNRNYIRSRAVKTLIWCPVDAYFPNVSWNGVGAMEARMPWCGYYDVRPAIWAIAHTTQFADPGWRYLDDACGETDTGLSYVTLKHPRKELYSMIIVTGNRPDTLVLDVSLIGSTEFCLWKSDEKDQFIRQTSVPVKDGRLILTLAPDAIYSLTNTVGQKKGKAIHPIPAKSEFPAYYTENFESYEKNRITPRWLSDQGGAFEVVKLPDGNRVLQQQITESLICWDPWGKNNPEPYTQAGSSNSSDYVVSADFKIGEQGCARIFGVVSWFESNTAPHGVGLEITHSGEWKLSINQKVIKEGVIEIDPSAWNHFVLECGISEVRAIVNNCILADIPADRNYVKGFFGVGSDWNRVCFDNLQVRPLNVN</sequence>
<dbReference type="EC" id="3.2.1.46" evidence="2"/>
<comment type="similarity">
    <text evidence="1">Belongs to the glycosyl hydrolase 59 family.</text>
</comment>
<evidence type="ECO:0000313" key="9">
    <source>
        <dbReference type="Proteomes" id="UP000269493"/>
    </source>
</evidence>
<dbReference type="Pfam" id="PF02057">
    <property type="entry name" value="Glyco_hydro_59"/>
    <property type="match status" value="1"/>
</dbReference>
<dbReference type="GO" id="GO:0005764">
    <property type="term" value="C:lysosome"/>
    <property type="evidence" value="ECO:0007669"/>
    <property type="project" value="TreeGrafter"/>
</dbReference>
<dbReference type="PANTHER" id="PTHR15172">
    <property type="entry name" value="GALACTOCEREBROSIDASE"/>
    <property type="match status" value="1"/>
</dbReference>
<dbReference type="InterPro" id="IPR001286">
    <property type="entry name" value="Glyco_hydro_59"/>
</dbReference>
<dbReference type="EMBL" id="RBXN01000008">
    <property type="protein sequence ID" value="RKT50091.1"/>
    <property type="molecule type" value="Genomic_DNA"/>
</dbReference>
<dbReference type="InterPro" id="IPR017853">
    <property type="entry name" value="GH"/>
</dbReference>
<reference evidence="8 9" key="1">
    <citation type="submission" date="2018-10" db="EMBL/GenBank/DDBJ databases">
        <title>Genomic Encyclopedia of Archaeal and Bacterial Type Strains, Phase II (KMG-II): from individual species to whole genera.</title>
        <authorList>
            <person name="Goeker M."/>
        </authorList>
    </citation>
    <scope>NUCLEOTIDE SEQUENCE [LARGE SCALE GENOMIC DNA]</scope>
    <source>
        <strain evidence="8 9">NSB1</strain>
    </source>
</reference>
<evidence type="ECO:0000313" key="8">
    <source>
        <dbReference type="EMBL" id="RKT50091.1"/>
    </source>
</evidence>
<evidence type="ECO:0000256" key="3">
    <source>
        <dbReference type="ARBA" id="ARBA00022919"/>
    </source>
</evidence>
<keyword evidence="9" id="KW-1185">Reference proteome</keyword>
<dbReference type="GeneID" id="92928028"/>
<comment type="caution">
    <text evidence="8">The sequence shown here is derived from an EMBL/GenBank/DDBJ whole genome shotgun (WGS) entry which is preliminary data.</text>
</comment>
<feature type="domain" description="Glycosyl hydrolase family 59 C-terminal lectin" evidence="7">
    <location>
        <begin position="478"/>
        <end position="643"/>
    </location>
</feature>
<feature type="domain" description="Glycosyl hydrolase family 59 catalytic" evidence="6">
    <location>
        <begin position="34"/>
        <end position="340"/>
    </location>
</feature>
<evidence type="ECO:0000256" key="1">
    <source>
        <dbReference type="ARBA" id="ARBA00005637"/>
    </source>
</evidence>
<evidence type="ECO:0000256" key="5">
    <source>
        <dbReference type="ARBA" id="ARBA00033098"/>
    </source>
</evidence>
<dbReference type="GO" id="GO:0006683">
    <property type="term" value="P:galactosylceramide catabolic process"/>
    <property type="evidence" value="ECO:0007669"/>
    <property type="project" value="InterPro"/>
</dbReference>
<name>A0A495VL33_9BACT</name>
<keyword evidence="4" id="KW-0442">Lipid degradation</keyword>
<organism evidence="8 9">
    <name type="scientific">Coprobacter fastidiosus NSB1 = JCM 33896</name>
    <dbReference type="NCBI Taxonomy" id="1349822"/>
    <lineage>
        <taxon>Bacteria</taxon>
        <taxon>Pseudomonadati</taxon>
        <taxon>Bacteroidota</taxon>
        <taxon>Bacteroidia</taxon>
        <taxon>Bacteroidales</taxon>
        <taxon>Barnesiellaceae</taxon>
        <taxon>Coprobacter</taxon>
    </lineage>
</organism>
<dbReference type="InterPro" id="IPR049161">
    <property type="entry name" value="GH59_cat"/>
</dbReference>
<dbReference type="PRINTS" id="PR00850">
    <property type="entry name" value="GLHYDRLASE59"/>
</dbReference>
<evidence type="ECO:0000259" key="6">
    <source>
        <dbReference type="Pfam" id="PF02057"/>
    </source>
</evidence>
<dbReference type="OrthoDB" id="9806701at2"/>
<dbReference type="AlphaFoldDB" id="A0A495VL33"/>
<evidence type="ECO:0000256" key="2">
    <source>
        <dbReference type="ARBA" id="ARBA00012657"/>
    </source>
</evidence>
<dbReference type="Gene3D" id="2.60.120.560">
    <property type="entry name" value="Exo-inulinase, domain 1"/>
    <property type="match status" value="1"/>
</dbReference>
<proteinExistence type="inferred from homology"/>
<dbReference type="RefSeq" id="WP_009316688.1">
    <property type="nucleotide sequence ID" value="NZ_KI440798.1"/>
</dbReference>
<dbReference type="Gene3D" id="3.20.20.80">
    <property type="entry name" value="Glycosidases"/>
    <property type="match status" value="1"/>
</dbReference>
<dbReference type="InterPro" id="IPR049162">
    <property type="entry name" value="GH59_C"/>
</dbReference>
<dbReference type="GO" id="GO:0016020">
    <property type="term" value="C:membrane"/>
    <property type="evidence" value="ECO:0007669"/>
    <property type="project" value="GOC"/>
</dbReference>
<dbReference type="SUPFAM" id="SSF51445">
    <property type="entry name" value="(Trans)glycosidases"/>
    <property type="match status" value="1"/>
</dbReference>
<dbReference type="Pfam" id="PF21708">
    <property type="entry name" value="Glyco_hydro_59_C"/>
    <property type="match status" value="1"/>
</dbReference>
<dbReference type="InterPro" id="IPR013785">
    <property type="entry name" value="Aldolase_TIM"/>
</dbReference>
<keyword evidence="4" id="KW-0443">Lipid metabolism</keyword>
<dbReference type="Gene3D" id="3.20.20.70">
    <property type="entry name" value="Aldolase class I"/>
    <property type="match status" value="1"/>
</dbReference>